<feature type="compositionally biased region" description="Polar residues" evidence="1">
    <location>
        <begin position="62"/>
        <end position="71"/>
    </location>
</feature>
<dbReference type="EMBL" id="JANTQA010000042">
    <property type="protein sequence ID" value="KAJ3434828.1"/>
    <property type="molecule type" value="Genomic_DNA"/>
</dbReference>
<proteinExistence type="predicted"/>
<organism evidence="2 3">
    <name type="scientific">Anaeramoeba flamelloides</name>
    <dbReference type="NCBI Taxonomy" id="1746091"/>
    <lineage>
        <taxon>Eukaryota</taxon>
        <taxon>Metamonada</taxon>
        <taxon>Anaeramoebidae</taxon>
        <taxon>Anaeramoeba</taxon>
    </lineage>
</organism>
<protein>
    <submittedName>
        <fullName evidence="2">Wd repeat-containing protein</fullName>
    </submittedName>
</protein>
<sequence length="281" mass="33388">MKFYFNFIKLKKNPITNRSEKRKEKQKNKEKKKDRGEKKRKESEIKICIEENDELTEENEKTQNNVYNNDYDSGYEKDEENYGDGSCNDDEGDNDDYGLIEKQKIGIEIYKENLSDEVIKKGKNEKTLNLTEKVAELFITGQVEEALRQTMKANDQKLLLGICSRLNHFKITKILSTEILICLLFKLCENIFWEMEIKVKWIIAIIRQLFLKNISRKYITFVSNYLEKFKQTLFNVLKNTKSPSIITISDLYDLLNVIYKFQKPLEFNIAFFISFSIFKHR</sequence>
<accession>A0AAV7YYD2</accession>
<comment type="caution">
    <text evidence="2">The sequence shown here is derived from an EMBL/GenBank/DDBJ whole genome shotgun (WGS) entry which is preliminary data.</text>
</comment>
<evidence type="ECO:0000313" key="2">
    <source>
        <dbReference type="EMBL" id="KAJ3434828.1"/>
    </source>
</evidence>
<gene>
    <name evidence="2" type="ORF">M0812_01951</name>
</gene>
<name>A0AAV7YYD2_9EUKA</name>
<evidence type="ECO:0000313" key="3">
    <source>
        <dbReference type="Proteomes" id="UP001146793"/>
    </source>
</evidence>
<feature type="region of interest" description="Disordered" evidence="1">
    <location>
        <begin position="15"/>
        <end position="93"/>
    </location>
</feature>
<dbReference type="AlphaFoldDB" id="A0AAV7YYD2"/>
<evidence type="ECO:0000256" key="1">
    <source>
        <dbReference type="SAM" id="MobiDB-lite"/>
    </source>
</evidence>
<feature type="compositionally biased region" description="Acidic residues" evidence="1">
    <location>
        <begin position="77"/>
        <end position="93"/>
    </location>
</feature>
<feature type="compositionally biased region" description="Basic and acidic residues" evidence="1">
    <location>
        <begin position="31"/>
        <end position="49"/>
    </location>
</feature>
<reference evidence="2" key="1">
    <citation type="submission" date="2022-08" db="EMBL/GenBank/DDBJ databases">
        <title>Novel sulphate-reducing endosymbionts in the free-living metamonad Anaeramoeba.</title>
        <authorList>
            <person name="Jerlstrom-Hultqvist J."/>
            <person name="Cepicka I."/>
            <person name="Gallot-Lavallee L."/>
            <person name="Salas-Leiva D."/>
            <person name="Curtis B.A."/>
            <person name="Zahonova K."/>
            <person name="Pipaliya S."/>
            <person name="Dacks J."/>
            <person name="Roger A.J."/>
        </authorList>
    </citation>
    <scope>NUCLEOTIDE SEQUENCE</scope>
    <source>
        <strain evidence="2">Busselton2</strain>
    </source>
</reference>
<dbReference type="Proteomes" id="UP001146793">
    <property type="component" value="Unassembled WGS sequence"/>
</dbReference>